<evidence type="ECO:0000256" key="1">
    <source>
        <dbReference type="ARBA" id="ARBA00022603"/>
    </source>
</evidence>
<gene>
    <name evidence="4" type="ORF">SAMN05216386_2289</name>
</gene>
<name>A0A1I5DD59_9PROT</name>
<dbReference type="EMBL" id="FOVJ01000005">
    <property type="protein sequence ID" value="SFN97175.1"/>
    <property type="molecule type" value="Genomic_DNA"/>
</dbReference>
<evidence type="ECO:0000313" key="5">
    <source>
        <dbReference type="Proteomes" id="UP000183107"/>
    </source>
</evidence>
<dbReference type="AlphaFoldDB" id="A0A1I5DD59"/>
<dbReference type="NCBIfam" id="TIGR03438">
    <property type="entry name" value="egtD_ergothio"/>
    <property type="match status" value="1"/>
</dbReference>
<dbReference type="InterPro" id="IPR019257">
    <property type="entry name" value="MeTrfase_dom"/>
</dbReference>
<dbReference type="GO" id="GO:0032259">
    <property type="term" value="P:methylation"/>
    <property type="evidence" value="ECO:0007669"/>
    <property type="project" value="UniProtKB-KW"/>
</dbReference>
<dbReference type="PIRSF" id="PIRSF018005">
    <property type="entry name" value="UCP018005"/>
    <property type="match status" value="1"/>
</dbReference>
<keyword evidence="2 4" id="KW-0808">Transferase</keyword>
<dbReference type="InterPro" id="IPR029063">
    <property type="entry name" value="SAM-dependent_MTases_sf"/>
</dbReference>
<dbReference type="PANTHER" id="PTHR43397">
    <property type="entry name" value="ERGOTHIONEINE BIOSYNTHESIS PROTEIN 1"/>
    <property type="match status" value="1"/>
</dbReference>
<dbReference type="InterPro" id="IPR017804">
    <property type="entry name" value="MeTrfase_EgtD-like"/>
</dbReference>
<dbReference type="Proteomes" id="UP000183107">
    <property type="component" value="Unassembled WGS sequence"/>
</dbReference>
<dbReference type="SUPFAM" id="SSF53335">
    <property type="entry name" value="S-adenosyl-L-methionine-dependent methyltransferases"/>
    <property type="match status" value="1"/>
</dbReference>
<keyword evidence="5" id="KW-1185">Reference proteome</keyword>
<evidence type="ECO:0000259" key="3">
    <source>
        <dbReference type="Pfam" id="PF10017"/>
    </source>
</evidence>
<dbReference type="Pfam" id="PF10017">
    <property type="entry name" value="Methyltransf_33"/>
    <property type="match status" value="1"/>
</dbReference>
<evidence type="ECO:0000313" key="4">
    <source>
        <dbReference type="EMBL" id="SFN97175.1"/>
    </source>
</evidence>
<keyword evidence="1 4" id="KW-0489">Methyltransferase</keyword>
<dbReference type="InterPro" id="IPR035094">
    <property type="entry name" value="EgtD"/>
</dbReference>
<organism evidence="4 5">
    <name type="scientific">Nitrosospira briensis</name>
    <dbReference type="NCBI Taxonomy" id="35799"/>
    <lineage>
        <taxon>Bacteria</taxon>
        <taxon>Pseudomonadati</taxon>
        <taxon>Pseudomonadota</taxon>
        <taxon>Betaproteobacteria</taxon>
        <taxon>Nitrosomonadales</taxon>
        <taxon>Nitrosomonadaceae</taxon>
        <taxon>Nitrosospira</taxon>
    </lineage>
</organism>
<feature type="domain" description="Histidine-specific methyltransferase SAM-dependent" evidence="3">
    <location>
        <begin position="23"/>
        <end position="322"/>
    </location>
</feature>
<evidence type="ECO:0000256" key="2">
    <source>
        <dbReference type="ARBA" id="ARBA00022679"/>
    </source>
</evidence>
<accession>A0A1I5DD59</accession>
<proteinExistence type="predicted"/>
<reference evidence="5" key="1">
    <citation type="submission" date="2016-10" db="EMBL/GenBank/DDBJ databases">
        <authorList>
            <person name="Varghese N."/>
        </authorList>
    </citation>
    <scope>NUCLEOTIDE SEQUENCE [LARGE SCALE GENOMIC DNA]</scope>
    <source>
        <strain evidence="5">Nsp8</strain>
    </source>
</reference>
<dbReference type="GO" id="GO:0008168">
    <property type="term" value="F:methyltransferase activity"/>
    <property type="evidence" value="ECO:0007669"/>
    <property type="project" value="UniProtKB-KW"/>
</dbReference>
<protein>
    <submittedName>
        <fullName evidence="4">Dimethylhistidine N-methyltransferase</fullName>
    </submittedName>
</protein>
<dbReference type="PANTHER" id="PTHR43397:SF1">
    <property type="entry name" value="ERGOTHIONEINE BIOSYNTHESIS PROTEIN 1"/>
    <property type="match status" value="1"/>
</dbReference>
<dbReference type="Gene3D" id="3.40.50.150">
    <property type="entry name" value="Vaccinia Virus protein VP39"/>
    <property type="match status" value="1"/>
</dbReference>
<dbReference type="InterPro" id="IPR051128">
    <property type="entry name" value="EgtD_Methyltrsf_superfamily"/>
</dbReference>
<dbReference type="STRING" id="1266925.GCA_000619905_02659"/>
<dbReference type="OrthoDB" id="5289726at2"/>
<sequence>MIRPEQLKRVPVPASIPVSEIAGDVLEGLSRTPKSLPPKLLYDAEGSALFEQITCLPEYYPTRTEAAILMTHADEICSRLGKNVSVGELGAGTATKTRILLRSLLRRQFSVNYFPLDVSDAALKLAKDEVEKELQAVNVHPQIGDFEDLAFLELQARPRLVLYIGSSIGNLEHVDAITLLQNVAQHLSSGDQLLLGVDLVKDSGVMQAAYNDSAGITASFNKNLLIRINRELGGHFEPEAFYHVSFWNEAASRIELHLESARSQSVRVDALDTTIRFGQGERIHTENSYKYTLERLGDLLQHGGFQLEHTWTDPHCWFAVSLGVIK</sequence>
<dbReference type="RefSeq" id="WP_074797495.1">
    <property type="nucleotide sequence ID" value="NZ_FOVJ01000005.1"/>
</dbReference>